<evidence type="ECO:0000256" key="1">
    <source>
        <dbReference type="SAM" id="Phobius"/>
    </source>
</evidence>
<dbReference type="AlphaFoldDB" id="A0A1H6ZC69"/>
<dbReference type="Proteomes" id="UP000199662">
    <property type="component" value="Unassembled WGS sequence"/>
</dbReference>
<evidence type="ECO:0000313" key="2">
    <source>
        <dbReference type="EMBL" id="SEJ51021.1"/>
    </source>
</evidence>
<dbReference type="RefSeq" id="WP_091831412.1">
    <property type="nucleotide sequence ID" value="NZ_FNZK01000009.1"/>
</dbReference>
<evidence type="ECO:0008006" key="4">
    <source>
        <dbReference type="Google" id="ProtNLM"/>
    </source>
</evidence>
<keyword evidence="1" id="KW-0472">Membrane</keyword>
<keyword evidence="1" id="KW-0812">Transmembrane</keyword>
<keyword evidence="1" id="KW-1133">Transmembrane helix</keyword>
<organism evidence="2 3">
    <name type="scientific">Propionispira arboris</name>
    <dbReference type="NCBI Taxonomy" id="84035"/>
    <lineage>
        <taxon>Bacteria</taxon>
        <taxon>Bacillati</taxon>
        <taxon>Bacillota</taxon>
        <taxon>Negativicutes</taxon>
        <taxon>Selenomonadales</taxon>
        <taxon>Selenomonadaceae</taxon>
        <taxon>Propionispira</taxon>
    </lineage>
</organism>
<reference evidence="2 3" key="1">
    <citation type="submission" date="2016-10" db="EMBL/GenBank/DDBJ databases">
        <authorList>
            <person name="de Groot N.N."/>
        </authorList>
    </citation>
    <scope>NUCLEOTIDE SEQUENCE [LARGE SCALE GENOMIC DNA]</scope>
    <source>
        <strain evidence="2 3">DSM 2179</strain>
    </source>
</reference>
<keyword evidence="3" id="KW-1185">Reference proteome</keyword>
<dbReference type="EMBL" id="FNZK01000009">
    <property type="protein sequence ID" value="SEJ51021.1"/>
    <property type="molecule type" value="Genomic_DNA"/>
</dbReference>
<evidence type="ECO:0000313" key="3">
    <source>
        <dbReference type="Proteomes" id="UP000199662"/>
    </source>
</evidence>
<feature type="transmembrane region" description="Helical" evidence="1">
    <location>
        <begin position="7"/>
        <end position="24"/>
    </location>
</feature>
<name>A0A1H6ZC69_9FIRM</name>
<sequence>MKKVKFLVNICIIFGLLSWVAFYSNTMWPEKQSPGIFQVVAQDGTDAVMQDDVQKTADLFNQVLQADMKVTLNRDIKIFICPTKEQYAAVLQKEFHMKEKNIDREAQVTGGMANADLKVVALNGYSNNMRLSQNRVATMGHELFHQVQAQLSHDKGDKALRWLTEGTADYMGARMAEKSGYLPMRQFPVERINALRSKSDQLDPGEVFHANKDQWVKLMEKDESSYRIADLMVFYLLASVPDNQKYELIAAYFREVGQLGNGEKAFEKVFQKKPDVFLSDFEAWFSNQLSEPTTLQIVRQDGVSAAYYEDVENSVVLARQFLKNQWGGDLRASQKIILTNEAEYQKTLQRELGLSPAEAEKRAGKSLYYNYGHTVVLNMTSLSHKEQRVFVPAMILISYFQEQIAAQEQLAKLTWFSNGSIYVTAAYTVESAGLANLNMYKKTWFRLLAKADTRPSLLELETADGWENAVKTYGEGTVDEVAELAACYLVDTYGVASIHNWTQQVQATGDAEKAFTEVYGMTPTEFDVVFEAYLAKHL</sequence>
<proteinExistence type="predicted"/>
<gene>
    <name evidence="2" type="ORF">SAMN05660742_10953</name>
</gene>
<accession>A0A1H6ZC69</accession>
<protein>
    <recommendedName>
        <fullName evidence="4">Peptidase MA superfamily protein</fullName>
    </recommendedName>
</protein>